<feature type="non-terminal residue" evidence="2">
    <location>
        <position position="1"/>
    </location>
</feature>
<dbReference type="InterPro" id="IPR016024">
    <property type="entry name" value="ARM-type_fold"/>
</dbReference>
<dbReference type="SUPFAM" id="SSF48371">
    <property type="entry name" value="ARM repeat"/>
    <property type="match status" value="1"/>
</dbReference>
<dbReference type="PANTHER" id="PTHR23120:SF6">
    <property type="entry name" value="MAESTRO HEAT-LIKE REPEAT FAMILY MEMBER 5"/>
    <property type="match status" value="1"/>
</dbReference>
<dbReference type="InterPro" id="IPR055406">
    <property type="entry name" value="HEAT_Maestro"/>
</dbReference>
<accession>A0A4U1FR82</accession>
<evidence type="ECO:0000313" key="2">
    <source>
        <dbReference type="EMBL" id="TKC52484.1"/>
    </source>
</evidence>
<evidence type="ECO:0000259" key="1">
    <source>
        <dbReference type="Pfam" id="PF23227"/>
    </source>
</evidence>
<dbReference type="EMBL" id="RWIC01000026">
    <property type="protein sequence ID" value="TKC52484.1"/>
    <property type="molecule type" value="Genomic_DNA"/>
</dbReference>
<organism evidence="2 3">
    <name type="scientific">Monodon monoceros</name>
    <name type="common">Narwhal</name>
    <name type="synonym">Ceratodon monodon</name>
    <dbReference type="NCBI Taxonomy" id="40151"/>
    <lineage>
        <taxon>Eukaryota</taxon>
        <taxon>Metazoa</taxon>
        <taxon>Chordata</taxon>
        <taxon>Craniata</taxon>
        <taxon>Vertebrata</taxon>
        <taxon>Euteleostomi</taxon>
        <taxon>Mammalia</taxon>
        <taxon>Eutheria</taxon>
        <taxon>Laurasiatheria</taxon>
        <taxon>Artiodactyla</taxon>
        <taxon>Whippomorpha</taxon>
        <taxon>Cetacea</taxon>
        <taxon>Odontoceti</taxon>
        <taxon>Monodontidae</taxon>
        <taxon>Monodon</taxon>
    </lineage>
</organism>
<dbReference type="Gene3D" id="1.25.10.10">
    <property type="entry name" value="Leucine-rich Repeat Variant"/>
    <property type="match status" value="1"/>
</dbReference>
<dbReference type="InterPro" id="IPR045206">
    <property type="entry name" value="Maestro_heat-like_prot"/>
</dbReference>
<dbReference type="AlphaFoldDB" id="A0A4U1FR82"/>
<evidence type="ECO:0000313" key="3">
    <source>
        <dbReference type="Proteomes" id="UP000308365"/>
    </source>
</evidence>
<dbReference type="Proteomes" id="UP000308365">
    <property type="component" value="Unassembled WGS sequence"/>
</dbReference>
<protein>
    <recommendedName>
        <fullName evidence="1">Maestro/Maestro-like HEAT-repeats domain-containing protein</fullName>
    </recommendedName>
</protein>
<dbReference type="Pfam" id="PF23227">
    <property type="entry name" value="HEAT_MROH2B_C"/>
    <property type="match status" value="1"/>
</dbReference>
<dbReference type="GO" id="GO:0005737">
    <property type="term" value="C:cytoplasm"/>
    <property type="evidence" value="ECO:0007669"/>
    <property type="project" value="TreeGrafter"/>
</dbReference>
<dbReference type="InterPro" id="IPR011989">
    <property type="entry name" value="ARM-like"/>
</dbReference>
<dbReference type="PANTHER" id="PTHR23120">
    <property type="entry name" value="MAESTRO-RELATED HEAT DOMAIN-CONTAINING"/>
    <property type="match status" value="1"/>
</dbReference>
<sequence>EIFKETEKACWEEQLAQRADKDKARILPWVDNVFSRTIFFFHYNSCVIIHVFALLNKSTGSRVKKTPSYVAPEPEALLPHDETLKQSFLTAILMLVGAVSCNEGAQSYELSQVSELFECLMLLMEKEPQDMLCTSTHQQAIHIISSFCTSLEALKSLLPATGHWQDFAHLELQGAWDLFATTHTDPQGMGLLASRCKQVTALITQLLPSLQSQEQRGRKAAIVILTGTCFLYSPALLEVLPKQAALTMLAQSLRDPSPEVLGNVLFFPEKGRLLRGLLPPFLDGFSHSGEPGVVRIMGTVSDMLHRLGAHSTKAQSFGITINARFFSDDERDGVQAAAMALFGELVASMTGRKLSGLRTQVHQSMVALLLHLKDSCRAVVTMTHSQEGLSIHLAQALGYLHSRRRHIKTWAALFMAFEDLKNDPEPSIQELATRQSFLQQMAAGPR</sequence>
<proteinExistence type="predicted"/>
<comment type="caution">
    <text evidence="2">The sequence shown here is derived from an EMBL/GenBank/DDBJ whole genome shotgun (WGS) entry which is preliminary data.</text>
</comment>
<gene>
    <name evidence="2" type="ORF">EI555_014792</name>
</gene>
<reference evidence="3" key="1">
    <citation type="journal article" date="2019" name="IScience">
        <title>Narwhal Genome Reveals Long-Term Low Genetic Diversity despite Current Large Abundance Size.</title>
        <authorList>
            <person name="Westbury M.V."/>
            <person name="Petersen B."/>
            <person name="Garde E."/>
            <person name="Heide-Jorgensen M.P."/>
            <person name="Lorenzen E.D."/>
        </authorList>
    </citation>
    <scope>NUCLEOTIDE SEQUENCE [LARGE SCALE GENOMIC DNA]</scope>
</reference>
<feature type="domain" description="Maestro/Maestro-like HEAT-repeats" evidence="1">
    <location>
        <begin position="246"/>
        <end position="383"/>
    </location>
</feature>
<name>A0A4U1FR82_MONMO</name>